<keyword evidence="9" id="KW-1185">Reference proteome</keyword>
<keyword evidence="4" id="KW-0963">Cytoplasm</keyword>
<dbReference type="GO" id="GO:0008017">
    <property type="term" value="F:microtubule binding"/>
    <property type="evidence" value="ECO:0007669"/>
    <property type="project" value="InterPro"/>
</dbReference>
<feature type="compositionally biased region" description="Basic and acidic residues" evidence="7">
    <location>
        <begin position="373"/>
        <end position="398"/>
    </location>
</feature>
<feature type="compositionally biased region" description="Polar residues" evidence="7">
    <location>
        <begin position="240"/>
        <end position="254"/>
    </location>
</feature>
<dbReference type="GO" id="GO:0005874">
    <property type="term" value="C:microtubule"/>
    <property type="evidence" value="ECO:0007669"/>
    <property type="project" value="UniProtKB-KW"/>
</dbReference>
<feature type="compositionally biased region" description="Polar residues" evidence="7">
    <location>
        <begin position="399"/>
        <end position="409"/>
    </location>
</feature>
<feature type="compositionally biased region" description="Basic residues" evidence="7">
    <location>
        <begin position="336"/>
        <end position="351"/>
    </location>
</feature>
<comment type="similarity">
    <text evidence="2">Belongs to the STOP family.</text>
</comment>
<proteinExistence type="inferred from homology"/>
<evidence type="ECO:0000256" key="5">
    <source>
        <dbReference type="ARBA" id="ARBA00022701"/>
    </source>
</evidence>
<feature type="compositionally biased region" description="Basic and acidic residues" evidence="7">
    <location>
        <begin position="320"/>
        <end position="329"/>
    </location>
</feature>
<name>A0A8C5MJS5_9ANUR</name>
<protein>
    <submittedName>
        <fullName evidence="8">Microtubule associated protein 6</fullName>
    </submittedName>
</protein>
<reference evidence="8" key="1">
    <citation type="submission" date="2025-08" db="UniProtKB">
        <authorList>
            <consortium name="Ensembl"/>
        </authorList>
    </citation>
    <scope>IDENTIFICATION</scope>
</reference>
<dbReference type="GO" id="GO:0070507">
    <property type="term" value="P:regulation of microtubule cytoskeleton organization"/>
    <property type="evidence" value="ECO:0007669"/>
    <property type="project" value="TreeGrafter"/>
</dbReference>
<dbReference type="GO" id="GO:0000226">
    <property type="term" value="P:microtubule cytoskeleton organization"/>
    <property type="evidence" value="ECO:0007669"/>
    <property type="project" value="InterPro"/>
</dbReference>
<feature type="region of interest" description="Disordered" evidence="7">
    <location>
        <begin position="71"/>
        <end position="94"/>
    </location>
</feature>
<dbReference type="GeneTree" id="ENSGT00530000063947"/>
<dbReference type="GO" id="GO:0005516">
    <property type="term" value="F:calmodulin binding"/>
    <property type="evidence" value="ECO:0007669"/>
    <property type="project" value="InterPro"/>
</dbReference>
<evidence type="ECO:0000313" key="8">
    <source>
        <dbReference type="Ensembl" id="ENSLLEP00000014258.1"/>
    </source>
</evidence>
<evidence type="ECO:0000256" key="6">
    <source>
        <dbReference type="ARBA" id="ARBA00023212"/>
    </source>
</evidence>
<feature type="compositionally biased region" description="Basic and acidic residues" evidence="7">
    <location>
        <begin position="203"/>
        <end position="237"/>
    </location>
</feature>
<evidence type="ECO:0000256" key="3">
    <source>
        <dbReference type="ARBA" id="ARBA00022448"/>
    </source>
</evidence>
<reference evidence="8" key="2">
    <citation type="submission" date="2025-09" db="UniProtKB">
        <authorList>
            <consortium name="Ensembl"/>
        </authorList>
    </citation>
    <scope>IDENTIFICATION</scope>
</reference>
<dbReference type="OrthoDB" id="9632339at2759"/>
<evidence type="ECO:0000256" key="2">
    <source>
        <dbReference type="ARBA" id="ARBA00005728"/>
    </source>
</evidence>
<dbReference type="Ensembl" id="ENSLLET00000014820.1">
    <property type="protein sequence ID" value="ENSLLEP00000014258.1"/>
    <property type="gene ID" value="ENSLLEG00000009061.1"/>
</dbReference>
<evidence type="ECO:0000256" key="4">
    <source>
        <dbReference type="ARBA" id="ARBA00022490"/>
    </source>
</evidence>
<organism evidence="8 9">
    <name type="scientific">Leptobrachium leishanense</name>
    <name type="common">Leishan spiny toad</name>
    <dbReference type="NCBI Taxonomy" id="445787"/>
    <lineage>
        <taxon>Eukaryota</taxon>
        <taxon>Metazoa</taxon>
        <taxon>Chordata</taxon>
        <taxon>Craniata</taxon>
        <taxon>Vertebrata</taxon>
        <taxon>Euteleostomi</taxon>
        <taxon>Amphibia</taxon>
        <taxon>Batrachia</taxon>
        <taxon>Anura</taxon>
        <taxon>Pelobatoidea</taxon>
        <taxon>Megophryidae</taxon>
        <taxon>Leptobrachium</taxon>
    </lineage>
</organism>
<dbReference type="GO" id="GO:0030705">
    <property type="term" value="P:cytoskeleton-dependent intracellular transport"/>
    <property type="evidence" value="ECO:0007669"/>
    <property type="project" value="TreeGrafter"/>
</dbReference>
<dbReference type="InterPro" id="IPR007882">
    <property type="entry name" value="MAP6"/>
</dbReference>
<dbReference type="PANTHER" id="PTHR14759:SF29">
    <property type="entry name" value="MICROTUBULE-ASSOCIATED PROTEIN 6"/>
    <property type="match status" value="1"/>
</dbReference>
<sequence>MAWPCITRACCIARFWNQLDKGDISVPLVFSKYSEVTDGIQQHHTYLQQPQVRPTSAAIEIQPTLVEADHGGHTETTRDLPQQHGSAHVKEQSGSIMRQDYKAWKVKPEASCKPKCEYHPSDVPFKQETQYQKDFKAWPIPRRGDYPWIHKPSPSLTAPTAASEAKKKKELVGQLEKRPTEPAKVEDAEKVVATVKVSVSFSKEADVESTAKDTPEKKPRERSPAGKTEGSRHRDASDIFNRQIQGDHGSNSYYRNEFKPWTDIKPAKAMRTRSLYKPPEEKVSHETSYNTTFKGECNKPTAADNKLTERRRIRSLYSEPSKETPKVEKPSVQTPRAKKTPTSHKPVKKAKEKQIVTGRASKKKTAETTSTTKPEDKEKSKEINNKLAEAKEFPDEHVSNASSSHDIKE</sequence>
<feature type="compositionally biased region" description="Basic and acidic residues" evidence="7">
    <location>
        <begin position="256"/>
        <end position="266"/>
    </location>
</feature>
<dbReference type="PANTHER" id="PTHR14759">
    <property type="entry name" value="STOP PROTEIN"/>
    <property type="match status" value="1"/>
</dbReference>
<feature type="compositionally biased region" description="Basic and acidic residues" evidence="7">
    <location>
        <begin position="164"/>
        <end position="185"/>
    </location>
</feature>
<evidence type="ECO:0000256" key="7">
    <source>
        <dbReference type="SAM" id="MobiDB-lite"/>
    </source>
</evidence>
<feature type="region of interest" description="Disordered" evidence="7">
    <location>
        <begin position="202"/>
        <end position="409"/>
    </location>
</feature>
<dbReference type="GO" id="GO:0005798">
    <property type="term" value="C:Golgi-associated vesicle"/>
    <property type="evidence" value="ECO:0007669"/>
    <property type="project" value="TreeGrafter"/>
</dbReference>
<feature type="region of interest" description="Disordered" evidence="7">
    <location>
        <begin position="153"/>
        <end position="185"/>
    </location>
</feature>
<gene>
    <name evidence="8" type="primary">MAP6</name>
</gene>
<keyword evidence="3" id="KW-0813">Transport</keyword>
<dbReference type="AlphaFoldDB" id="A0A8C5MJS5"/>
<accession>A0A8C5MJS5</accession>
<dbReference type="Proteomes" id="UP000694569">
    <property type="component" value="Unplaced"/>
</dbReference>
<keyword evidence="5" id="KW-0493">Microtubule</keyword>
<evidence type="ECO:0000313" key="9">
    <source>
        <dbReference type="Proteomes" id="UP000694569"/>
    </source>
</evidence>
<evidence type="ECO:0000256" key="1">
    <source>
        <dbReference type="ARBA" id="ARBA00004245"/>
    </source>
</evidence>
<dbReference type="GO" id="GO:0005801">
    <property type="term" value="C:cis-Golgi network"/>
    <property type="evidence" value="ECO:0007669"/>
    <property type="project" value="TreeGrafter"/>
</dbReference>
<comment type="subcellular location">
    <subcellularLocation>
        <location evidence="1">Cytoplasm</location>
        <location evidence="1">Cytoskeleton</location>
    </subcellularLocation>
</comment>
<keyword evidence="6" id="KW-0206">Cytoskeleton</keyword>